<keyword evidence="1" id="KW-0811">Translocation</keyword>
<dbReference type="SUPFAM" id="SSF56784">
    <property type="entry name" value="HAD-like"/>
    <property type="match status" value="1"/>
</dbReference>
<dbReference type="STRING" id="69332.A0A388JM99"/>
<keyword evidence="1" id="KW-0813">Transport</keyword>
<proteinExistence type="inferred from homology"/>
<feature type="region of interest" description="Disordered" evidence="2">
    <location>
        <begin position="61"/>
        <end position="137"/>
    </location>
</feature>
<keyword evidence="5" id="KW-1185">Reference proteome</keyword>
<dbReference type="OrthoDB" id="277011at2759"/>
<keyword evidence="1" id="KW-0496">Mitochondrion</keyword>
<keyword evidence="1" id="KW-0809">Transit peptide</keyword>
<name>A0A388JM99_CHABU</name>
<dbReference type="InterPro" id="IPR050365">
    <property type="entry name" value="TIM50"/>
</dbReference>
<dbReference type="Pfam" id="PF03031">
    <property type="entry name" value="NIF"/>
    <property type="match status" value="1"/>
</dbReference>
<dbReference type="GO" id="GO:0015031">
    <property type="term" value="P:protein transport"/>
    <property type="evidence" value="ECO:0007669"/>
    <property type="project" value="UniProtKB-KW"/>
</dbReference>
<evidence type="ECO:0000313" key="5">
    <source>
        <dbReference type="Proteomes" id="UP000265515"/>
    </source>
</evidence>
<dbReference type="Gramene" id="GBG58934">
    <property type="protein sequence ID" value="GBG58934"/>
    <property type="gene ID" value="CBR_g24286"/>
</dbReference>
<dbReference type="PROSITE" id="PS50969">
    <property type="entry name" value="FCP1"/>
    <property type="match status" value="1"/>
</dbReference>
<comment type="caution">
    <text evidence="4">The sequence shown here is derived from an EMBL/GenBank/DDBJ whole genome shotgun (WGS) entry which is preliminary data.</text>
</comment>
<dbReference type="AlphaFoldDB" id="A0A388JM99"/>
<dbReference type="GO" id="GO:0005744">
    <property type="term" value="C:TIM23 mitochondrial import inner membrane translocase complex"/>
    <property type="evidence" value="ECO:0007669"/>
    <property type="project" value="UniProtKB-UniRule"/>
</dbReference>
<evidence type="ECO:0000313" key="4">
    <source>
        <dbReference type="EMBL" id="GBG58934.1"/>
    </source>
</evidence>
<dbReference type="InterPro" id="IPR023214">
    <property type="entry name" value="HAD_sf"/>
</dbReference>
<sequence length="408" mass="44362">MASVPPLLGDIWTDIEGRVTSWNGAAMERKSDMAGKELVGTSAVVGSAQSFAVGAGLTKAGAEERVGASKRPSTSTGGTGETDWLKSTGWEGGKLHRSDNERNEFCCRKEPSDVPDTPPDSEECPITQFTGNGAGSSKQVAMRAVEGFQGWRLGSRTPGNLSSCIAAVMKPKRGSLPELARTIRQSGCAAIGEHHAPQLWQTILCCLRPGSTRKQSCRGLRTGNTSESDPFSREEQIVPAVAAPLHPPYVPRLSRDSKICHDQPLRNITTGMPMSIPSSPSQGLMPPMRPEDVGKKTLVLDLDETLVHSSFKPIPNADYIIPVEINKRMTDVYVLKRPWVDHFMKKMGQRFEVSTLCISLAFTQLLMYFQGKTDDAYGTVFCTRGQQGEEQNGENGAESDDCKEEVCL</sequence>
<comment type="subunit">
    <text evidence="1">Component of the TIM23 complex.</text>
</comment>
<feature type="compositionally biased region" description="Polar residues" evidence="2">
    <location>
        <begin position="127"/>
        <end position="137"/>
    </location>
</feature>
<keyword evidence="1" id="KW-0653">Protein transport</keyword>
<dbReference type="Gene3D" id="3.40.50.1000">
    <property type="entry name" value="HAD superfamily/HAD-like"/>
    <property type="match status" value="1"/>
</dbReference>
<accession>A0A388JM99</accession>
<comment type="similarity">
    <text evidence="1">Belongs to the TIM50 family.</text>
</comment>
<dbReference type="Proteomes" id="UP000265515">
    <property type="component" value="Unassembled WGS sequence"/>
</dbReference>
<organism evidence="4 5">
    <name type="scientific">Chara braunii</name>
    <name type="common">Braun's stonewort</name>
    <dbReference type="NCBI Taxonomy" id="69332"/>
    <lineage>
        <taxon>Eukaryota</taxon>
        <taxon>Viridiplantae</taxon>
        <taxon>Streptophyta</taxon>
        <taxon>Charophyceae</taxon>
        <taxon>Charales</taxon>
        <taxon>Characeae</taxon>
        <taxon>Chara</taxon>
    </lineage>
</organism>
<dbReference type="EMBL" id="BFEA01000002">
    <property type="protein sequence ID" value="GBG58934.1"/>
    <property type="molecule type" value="Genomic_DNA"/>
</dbReference>
<dbReference type="PANTHER" id="PTHR12210">
    <property type="entry name" value="DULLARD PROTEIN PHOSPHATASE"/>
    <property type="match status" value="1"/>
</dbReference>
<gene>
    <name evidence="4" type="ORF">CBR_g24286</name>
</gene>
<dbReference type="InterPro" id="IPR004274">
    <property type="entry name" value="FCP1_dom"/>
</dbReference>
<feature type="compositionally biased region" description="Basic and acidic residues" evidence="2">
    <location>
        <begin position="93"/>
        <end position="112"/>
    </location>
</feature>
<comment type="function">
    <text evidence="1">Essential component of the TIM23 complex, a complex that mediates the translocation of transit peptide-containing proteins across the mitochondrial inner membrane.</text>
</comment>
<evidence type="ECO:0000259" key="3">
    <source>
        <dbReference type="PROSITE" id="PS50969"/>
    </source>
</evidence>
<dbReference type="SMART" id="SM00577">
    <property type="entry name" value="CPDc"/>
    <property type="match status" value="1"/>
</dbReference>
<dbReference type="InterPro" id="IPR036412">
    <property type="entry name" value="HAD-like_sf"/>
</dbReference>
<evidence type="ECO:0000256" key="2">
    <source>
        <dbReference type="SAM" id="MobiDB-lite"/>
    </source>
</evidence>
<reference evidence="4 5" key="1">
    <citation type="journal article" date="2018" name="Cell">
        <title>The Chara Genome: Secondary Complexity and Implications for Plant Terrestrialization.</title>
        <authorList>
            <person name="Nishiyama T."/>
            <person name="Sakayama H."/>
            <person name="Vries J.D."/>
            <person name="Buschmann H."/>
            <person name="Saint-Marcoux D."/>
            <person name="Ullrich K.K."/>
            <person name="Haas F.B."/>
            <person name="Vanderstraeten L."/>
            <person name="Becker D."/>
            <person name="Lang D."/>
            <person name="Vosolsobe S."/>
            <person name="Rombauts S."/>
            <person name="Wilhelmsson P.K.I."/>
            <person name="Janitza P."/>
            <person name="Kern R."/>
            <person name="Heyl A."/>
            <person name="Rumpler F."/>
            <person name="Villalobos L.I.A.C."/>
            <person name="Clay J.M."/>
            <person name="Skokan R."/>
            <person name="Toyoda A."/>
            <person name="Suzuki Y."/>
            <person name="Kagoshima H."/>
            <person name="Schijlen E."/>
            <person name="Tajeshwar N."/>
            <person name="Catarino B."/>
            <person name="Hetherington A.J."/>
            <person name="Saltykova A."/>
            <person name="Bonnot C."/>
            <person name="Breuninger H."/>
            <person name="Symeonidi A."/>
            <person name="Radhakrishnan G.V."/>
            <person name="Van Nieuwerburgh F."/>
            <person name="Deforce D."/>
            <person name="Chang C."/>
            <person name="Karol K.G."/>
            <person name="Hedrich R."/>
            <person name="Ulvskov P."/>
            <person name="Glockner G."/>
            <person name="Delwiche C.F."/>
            <person name="Petrasek J."/>
            <person name="Van de Peer Y."/>
            <person name="Friml J."/>
            <person name="Beilby M."/>
            <person name="Dolan L."/>
            <person name="Kohara Y."/>
            <person name="Sugano S."/>
            <person name="Fujiyama A."/>
            <person name="Delaux P.-M."/>
            <person name="Quint M."/>
            <person name="TheiBen G."/>
            <person name="Hagemann M."/>
            <person name="Harholt J."/>
            <person name="Dunand C."/>
            <person name="Zachgo S."/>
            <person name="Langdale J."/>
            <person name="Maumus F."/>
            <person name="Straeten D.V.D."/>
            <person name="Gould S.B."/>
            <person name="Rensing S.A."/>
        </authorList>
    </citation>
    <scope>NUCLEOTIDE SEQUENCE [LARGE SCALE GENOMIC DNA]</scope>
    <source>
        <strain evidence="4 5">S276</strain>
    </source>
</reference>
<feature type="domain" description="FCP1 homology" evidence="3">
    <location>
        <begin position="291"/>
        <end position="408"/>
    </location>
</feature>
<dbReference type="CDD" id="cd07521">
    <property type="entry name" value="HAD_FCP1-like"/>
    <property type="match status" value="1"/>
</dbReference>
<evidence type="ECO:0000256" key="1">
    <source>
        <dbReference type="RuleBase" id="RU365079"/>
    </source>
</evidence>
<comment type="subcellular location">
    <subcellularLocation>
        <location evidence="1">Mitochondrion inner membrane</location>
        <topology evidence="1">Single-pass membrane protein</topology>
    </subcellularLocation>
</comment>
<protein>
    <recommendedName>
        <fullName evidence="1">Mitochondrial import inner membrane translocase subunit TIM50</fullName>
    </recommendedName>
</protein>